<dbReference type="InterPro" id="IPR015927">
    <property type="entry name" value="Peptidase_S24_S26A/B/C"/>
</dbReference>
<name>A0A1G9RVF2_9PROT</name>
<evidence type="ECO:0000313" key="3">
    <source>
        <dbReference type="Proteomes" id="UP000199759"/>
    </source>
</evidence>
<dbReference type="EMBL" id="FNHG01000008">
    <property type="protein sequence ID" value="SDM27239.1"/>
    <property type="molecule type" value="Genomic_DNA"/>
</dbReference>
<keyword evidence="3" id="KW-1185">Reference proteome</keyword>
<evidence type="ECO:0000259" key="1">
    <source>
        <dbReference type="Pfam" id="PF00717"/>
    </source>
</evidence>
<dbReference type="InterPro" id="IPR036286">
    <property type="entry name" value="LexA/Signal_pep-like_sf"/>
</dbReference>
<protein>
    <submittedName>
        <fullName evidence="2">Phage repressor protein C, contains Cro/C1-type HTH and peptisase s24 domains</fullName>
    </submittedName>
</protein>
<dbReference type="OrthoDB" id="9792157at2"/>
<dbReference type="InterPro" id="IPR039418">
    <property type="entry name" value="LexA-like"/>
</dbReference>
<accession>A0A1G9RVF2</accession>
<feature type="domain" description="Peptidase S24/S26A/S26B/S26C" evidence="1">
    <location>
        <begin position="118"/>
        <end position="204"/>
    </location>
</feature>
<dbReference type="CDD" id="cd06529">
    <property type="entry name" value="S24_LexA-like"/>
    <property type="match status" value="1"/>
</dbReference>
<dbReference type="RefSeq" id="WP_091769423.1">
    <property type="nucleotide sequence ID" value="NZ_FNHG01000008.1"/>
</dbReference>
<dbReference type="Pfam" id="PF00717">
    <property type="entry name" value="Peptidase_S24"/>
    <property type="match status" value="1"/>
</dbReference>
<evidence type="ECO:0000313" key="2">
    <source>
        <dbReference type="EMBL" id="SDM27239.1"/>
    </source>
</evidence>
<dbReference type="Gene3D" id="2.10.109.10">
    <property type="entry name" value="Umud Fragment, subunit A"/>
    <property type="match status" value="1"/>
</dbReference>
<organism evidence="2 3">
    <name type="scientific">Maricaulis salignorans</name>
    <dbReference type="NCBI Taxonomy" id="144026"/>
    <lineage>
        <taxon>Bacteria</taxon>
        <taxon>Pseudomonadati</taxon>
        <taxon>Pseudomonadota</taxon>
        <taxon>Alphaproteobacteria</taxon>
        <taxon>Maricaulales</taxon>
        <taxon>Maricaulaceae</taxon>
        <taxon>Maricaulis</taxon>
    </lineage>
</organism>
<dbReference type="SUPFAM" id="SSF51306">
    <property type="entry name" value="LexA/Signal peptidase"/>
    <property type="match status" value="1"/>
</dbReference>
<sequence length="208" mass="22305">MFTHDQIWRGIDRLAAHAQTSPSGLARRAGLDSTTFNPSKRISADGSKLRWPSTESLTKALSAANLGFADFAALVSGEGRAQSLPALDLADGDRAAAFDAVGLPTGASWSRVPFPDLGSSEAYALTVEGEAMLPLYRPGDRLIIAPDDKPRPGDRVMVKTRDGEICGWELGRSSVQDVVLKPLNPSGPDRIVKLVEIAWIARIVWASQ</sequence>
<dbReference type="AlphaFoldDB" id="A0A1G9RVF2"/>
<proteinExistence type="predicted"/>
<reference evidence="2 3" key="1">
    <citation type="submission" date="2016-10" db="EMBL/GenBank/DDBJ databases">
        <authorList>
            <person name="de Groot N.N."/>
        </authorList>
    </citation>
    <scope>NUCLEOTIDE SEQUENCE [LARGE SCALE GENOMIC DNA]</scope>
    <source>
        <strain evidence="2 3">DSM 16077</strain>
    </source>
</reference>
<dbReference type="STRING" id="144026.SAMN04488568_1087"/>
<gene>
    <name evidence="2" type="ORF">SAMN04488568_1087</name>
</gene>
<dbReference type="Proteomes" id="UP000199759">
    <property type="component" value="Unassembled WGS sequence"/>
</dbReference>